<dbReference type="SUPFAM" id="SSF55729">
    <property type="entry name" value="Acyl-CoA N-acyltransferases (Nat)"/>
    <property type="match status" value="1"/>
</dbReference>
<reference evidence="3" key="1">
    <citation type="submission" date="2016-10" db="EMBL/GenBank/DDBJ databases">
        <authorList>
            <person name="Varghese N."/>
            <person name="Submissions S."/>
        </authorList>
    </citation>
    <scope>NUCLEOTIDE SEQUENCE [LARGE SCALE GENOMIC DNA]</scope>
    <source>
        <strain evidence="3">DSM 18733</strain>
    </source>
</reference>
<sequence>MLIETYLTVAQYLKATKTALLQKELENNLILGICNQLFDQRELNEGYRFLNVLEGDKLAVSAISTPLKIILASTEDIGEEGIRLLTGYVAAYWDRQKGVVGPLSGVELFTKFFHRNINQQTRLCLYGLSAFKQTSTVGGKFVPATEIYRQQLVEWSVQFYNEIRSLPQKNEAAVQKIVNTLIETSSLFCWVRHEKLVSMAAIIRRTDHIAIVGMVYTPQEERGNGYALNCVKKLSEYIFRQGYTSCGLFTDKDYPISNKMYQKIGYEPVSDFLDVELC</sequence>
<dbReference type="EMBL" id="FOAF01000001">
    <property type="protein sequence ID" value="SEL11682.1"/>
    <property type="molecule type" value="Genomic_DNA"/>
</dbReference>
<dbReference type="AlphaFoldDB" id="A0A1H7MKG1"/>
<dbReference type="RefSeq" id="WP_093323050.1">
    <property type="nucleotide sequence ID" value="NZ_FOAF01000001.1"/>
</dbReference>
<accession>A0A1H7MKG1</accession>
<dbReference type="InterPro" id="IPR016181">
    <property type="entry name" value="Acyl_CoA_acyltransferase"/>
</dbReference>
<protein>
    <recommendedName>
        <fullName evidence="1">N-acetyltransferase domain-containing protein</fullName>
    </recommendedName>
</protein>
<evidence type="ECO:0000313" key="2">
    <source>
        <dbReference type="EMBL" id="SEL11682.1"/>
    </source>
</evidence>
<organism evidence="2 3">
    <name type="scientific">Olivibacter domesticus</name>
    <name type="common">Pseudosphingobacterium domesticum</name>
    <dbReference type="NCBI Taxonomy" id="407022"/>
    <lineage>
        <taxon>Bacteria</taxon>
        <taxon>Pseudomonadati</taxon>
        <taxon>Bacteroidota</taxon>
        <taxon>Sphingobacteriia</taxon>
        <taxon>Sphingobacteriales</taxon>
        <taxon>Sphingobacteriaceae</taxon>
        <taxon>Olivibacter</taxon>
    </lineage>
</organism>
<dbReference type="InterPro" id="IPR000182">
    <property type="entry name" value="GNAT_dom"/>
</dbReference>
<dbReference type="OrthoDB" id="9803233at2"/>
<dbReference type="InterPro" id="IPR013653">
    <property type="entry name" value="GCN5-like_dom"/>
</dbReference>
<evidence type="ECO:0000313" key="3">
    <source>
        <dbReference type="Proteomes" id="UP000199421"/>
    </source>
</evidence>
<feature type="domain" description="N-acetyltransferase" evidence="1">
    <location>
        <begin position="139"/>
        <end position="278"/>
    </location>
</feature>
<dbReference type="Proteomes" id="UP000199421">
    <property type="component" value="Unassembled WGS sequence"/>
</dbReference>
<gene>
    <name evidence="2" type="ORF">SAMN05661044_02044</name>
</gene>
<keyword evidence="3" id="KW-1185">Reference proteome</keyword>
<name>A0A1H7MKG1_OLID1</name>
<dbReference type="STRING" id="407022.SAMN05661044_02044"/>
<evidence type="ECO:0000259" key="1">
    <source>
        <dbReference type="PROSITE" id="PS51186"/>
    </source>
</evidence>
<dbReference type="Pfam" id="PF08445">
    <property type="entry name" value="FR47"/>
    <property type="match status" value="1"/>
</dbReference>
<dbReference type="Gene3D" id="3.40.630.30">
    <property type="match status" value="1"/>
</dbReference>
<dbReference type="PROSITE" id="PS51186">
    <property type="entry name" value="GNAT"/>
    <property type="match status" value="1"/>
</dbReference>
<dbReference type="GO" id="GO:0016747">
    <property type="term" value="F:acyltransferase activity, transferring groups other than amino-acyl groups"/>
    <property type="evidence" value="ECO:0007669"/>
    <property type="project" value="InterPro"/>
</dbReference>
<proteinExistence type="predicted"/>